<reference evidence="7 8" key="1">
    <citation type="submission" date="2016-11" db="EMBL/GenBank/DDBJ databases">
        <authorList>
            <person name="Jaros S."/>
            <person name="Januszkiewicz K."/>
            <person name="Wedrychowicz H."/>
        </authorList>
    </citation>
    <scope>NUCLEOTIDE SEQUENCE [LARGE SCALE GENOMIC DNA]</scope>
    <source>
        <strain evidence="7 8">DSM 14828</strain>
    </source>
</reference>
<proteinExistence type="inferred from homology"/>
<organism evidence="7 8">
    <name type="scientific">Alkalibacter saccharofermentans DSM 14828</name>
    <dbReference type="NCBI Taxonomy" id="1120975"/>
    <lineage>
        <taxon>Bacteria</taxon>
        <taxon>Bacillati</taxon>
        <taxon>Bacillota</taxon>
        <taxon>Clostridia</taxon>
        <taxon>Eubacteriales</taxon>
        <taxon>Eubacteriaceae</taxon>
        <taxon>Alkalibacter</taxon>
    </lineage>
</organism>
<dbReference type="CDD" id="cd03172">
    <property type="entry name" value="SORL_classII"/>
    <property type="match status" value="1"/>
</dbReference>
<dbReference type="Proteomes" id="UP000184251">
    <property type="component" value="Unassembled WGS sequence"/>
</dbReference>
<keyword evidence="8" id="KW-1185">Reference proteome</keyword>
<keyword evidence="2" id="KW-0813">Transport</keyword>
<evidence type="ECO:0000259" key="6">
    <source>
        <dbReference type="Pfam" id="PF01880"/>
    </source>
</evidence>
<evidence type="ECO:0000256" key="2">
    <source>
        <dbReference type="ARBA" id="ARBA00022448"/>
    </source>
</evidence>
<protein>
    <submittedName>
        <fullName evidence="7">Superoxide reductase</fullName>
    </submittedName>
</protein>
<dbReference type="PANTHER" id="PTHR36541:SF1">
    <property type="entry name" value="SUPEROXIDE REDUCTASE-RELATED"/>
    <property type="match status" value="1"/>
</dbReference>
<dbReference type="Gene3D" id="2.60.40.730">
    <property type="entry name" value="SOR catalytic domain"/>
    <property type="match status" value="1"/>
</dbReference>
<dbReference type="SUPFAM" id="SSF49367">
    <property type="entry name" value="Superoxide reductase-like"/>
    <property type="match status" value="1"/>
</dbReference>
<dbReference type="Pfam" id="PF01880">
    <property type="entry name" value="Desulfoferrodox"/>
    <property type="match status" value="1"/>
</dbReference>
<comment type="similarity">
    <text evidence="1">Belongs to the desulfoferrodoxin family.</text>
</comment>
<evidence type="ECO:0000313" key="8">
    <source>
        <dbReference type="Proteomes" id="UP000184251"/>
    </source>
</evidence>
<evidence type="ECO:0000256" key="3">
    <source>
        <dbReference type="ARBA" id="ARBA00022723"/>
    </source>
</evidence>
<gene>
    <name evidence="7" type="ORF">SAMN02746064_01726</name>
</gene>
<dbReference type="OrthoDB" id="9814936at2"/>
<dbReference type="InterPro" id="IPR051233">
    <property type="entry name" value="Desulfoferrodoxin_SOR"/>
</dbReference>
<dbReference type="PANTHER" id="PTHR36541">
    <property type="entry name" value="SUPEROXIDE REDUCTASE-RELATED"/>
    <property type="match status" value="1"/>
</dbReference>
<evidence type="ECO:0000256" key="5">
    <source>
        <dbReference type="ARBA" id="ARBA00023004"/>
    </source>
</evidence>
<dbReference type="GO" id="GO:0005506">
    <property type="term" value="F:iron ion binding"/>
    <property type="evidence" value="ECO:0007669"/>
    <property type="project" value="InterPro"/>
</dbReference>
<dbReference type="EMBL" id="FQTU01000012">
    <property type="protein sequence ID" value="SHF03038.1"/>
    <property type="molecule type" value="Genomic_DNA"/>
</dbReference>
<dbReference type="AlphaFoldDB" id="A0A1M4YBQ5"/>
<evidence type="ECO:0000256" key="1">
    <source>
        <dbReference type="ARBA" id="ARBA00005941"/>
    </source>
</evidence>
<dbReference type="RefSeq" id="WP_073271090.1">
    <property type="nucleotide sequence ID" value="NZ_FQTU01000012.1"/>
</dbReference>
<dbReference type="InterPro" id="IPR002742">
    <property type="entry name" value="Desulfoferrodoxin_Fe-bd_dom"/>
</dbReference>
<evidence type="ECO:0000313" key="7">
    <source>
        <dbReference type="EMBL" id="SHF03038.1"/>
    </source>
</evidence>
<dbReference type="GO" id="GO:0016491">
    <property type="term" value="F:oxidoreductase activity"/>
    <property type="evidence" value="ECO:0007669"/>
    <property type="project" value="InterPro"/>
</dbReference>
<sequence>MSNLTATVQSGDWKSEKHVPVIKAPESVKKDESFIVTAVVGEEIAHPNTFEHYIKWIKVFFKPESGKFPVEVASVDFDAHGESGILTDFCANVSIKIQESGELMAMSYCNIHGLWENSVPVKCE</sequence>
<dbReference type="NCBIfam" id="TIGR00332">
    <property type="entry name" value="neela_ferrous"/>
    <property type="match status" value="1"/>
</dbReference>
<dbReference type="STRING" id="1120975.SAMN02746064_01726"/>
<name>A0A1M4YBQ5_9FIRM</name>
<feature type="domain" description="Desulfoferrodoxin ferrous iron-binding" evidence="6">
    <location>
        <begin position="11"/>
        <end position="117"/>
    </location>
</feature>
<keyword evidence="4" id="KW-0249">Electron transport</keyword>
<accession>A0A1M4YBQ5</accession>
<evidence type="ECO:0000256" key="4">
    <source>
        <dbReference type="ARBA" id="ARBA00022982"/>
    </source>
</evidence>
<keyword evidence="3" id="KW-0479">Metal-binding</keyword>
<dbReference type="InterPro" id="IPR036073">
    <property type="entry name" value="Desulfoferrodoxin_Fe-bd_dom_sf"/>
</dbReference>
<keyword evidence="5" id="KW-0408">Iron</keyword>